<organism evidence="1 2">
    <name type="scientific">Byssothecium circinans</name>
    <dbReference type="NCBI Taxonomy" id="147558"/>
    <lineage>
        <taxon>Eukaryota</taxon>
        <taxon>Fungi</taxon>
        <taxon>Dikarya</taxon>
        <taxon>Ascomycota</taxon>
        <taxon>Pezizomycotina</taxon>
        <taxon>Dothideomycetes</taxon>
        <taxon>Pleosporomycetidae</taxon>
        <taxon>Pleosporales</taxon>
        <taxon>Massarineae</taxon>
        <taxon>Massarinaceae</taxon>
        <taxon>Byssothecium</taxon>
    </lineage>
</organism>
<evidence type="ECO:0000313" key="2">
    <source>
        <dbReference type="Proteomes" id="UP000800035"/>
    </source>
</evidence>
<gene>
    <name evidence="1" type="ORF">CC80DRAFT_588771</name>
</gene>
<reference evidence="1" key="1">
    <citation type="journal article" date="2020" name="Stud. Mycol.">
        <title>101 Dothideomycetes genomes: a test case for predicting lifestyles and emergence of pathogens.</title>
        <authorList>
            <person name="Haridas S."/>
            <person name="Albert R."/>
            <person name="Binder M."/>
            <person name="Bloem J."/>
            <person name="Labutti K."/>
            <person name="Salamov A."/>
            <person name="Andreopoulos B."/>
            <person name="Baker S."/>
            <person name="Barry K."/>
            <person name="Bills G."/>
            <person name="Bluhm B."/>
            <person name="Cannon C."/>
            <person name="Castanera R."/>
            <person name="Culley D."/>
            <person name="Daum C."/>
            <person name="Ezra D."/>
            <person name="Gonzalez J."/>
            <person name="Henrissat B."/>
            <person name="Kuo A."/>
            <person name="Liang C."/>
            <person name="Lipzen A."/>
            <person name="Lutzoni F."/>
            <person name="Magnuson J."/>
            <person name="Mondo S."/>
            <person name="Nolan M."/>
            <person name="Ohm R."/>
            <person name="Pangilinan J."/>
            <person name="Park H.-J."/>
            <person name="Ramirez L."/>
            <person name="Alfaro M."/>
            <person name="Sun H."/>
            <person name="Tritt A."/>
            <person name="Yoshinaga Y."/>
            <person name="Zwiers L.-H."/>
            <person name="Turgeon B."/>
            <person name="Goodwin S."/>
            <person name="Spatafora J."/>
            <person name="Crous P."/>
            <person name="Grigoriev I."/>
        </authorList>
    </citation>
    <scope>NUCLEOTIDE SEQUENCE</scope>
    <source>
        <strain evidence="1">CBS 675.92</strain>
    </source>
</reference>
<sequence>MLTSIPPGTIVTTIRVGPSSSPKDFTVHVNLLTRSSFFTNALCNQGVSTSITLDSCTAPTFHLYNNWLYTGRLFSKPTIKDAPAVSAPGSQHRKEWIQLTQAYILGVFLEDVEFRDQVMDALLDWFEEVHFAARSAPLDNVEDVYGELAKGNPLRELVSDIAAYHFEHTLVEEMQKKSDMPAAFLLETLVKMSTRFQGGRSAFGTASPVLKGKGGCKYHCHGEGGCYKR</sequence>
<dbReference type="PANTHER" id="PTHR47843:SF2">
    <property type="entry name" value="BTB DOMAIN-CONTAINING PROTEIN"/>
    <property type="match status" value="1"/>
</dbReference>
<dbReference type="Proteomes" id="UP000800035">
    <property type="component" value="Unassembled WGS sequence"/>
</dbReference>
<dbReference type="EMBL" id="ML976979">
    <property type="protein sequence ID" value="KAF1962175.1"/>
    <property type="molecule type" value="Genomic_DNA"/>
</dbReference>
<name>A0A6A5UB83_9PLEO</name>
<dbReference type="OrthoDB" id="1022638at2759"/>
<evidence type="ECO:0000313" key="1">
    <source>
        <dbReference type="EMBL" id="KAF1962175.1"/>
    </source>
</evidence>
<proteinExistence type="predicted"/>
<dbReference type="AlphaFoldDB" id="A0A6A5UB83"/>
<accession>A0A6A5UB83</accession>
<keyword evidence="2" id="KW-1185">Reference proteome</keyword>
<evidence type="ECO:0008006" key="3">
    <source>
        <dbReference type="Google" id="ProtNLM"/>
    </source>
</evidence>
<dbReference type="Gene3D" id="3.30.710.10">
    <property type="entry name" value="Potassium Channel Kv1.1, Chain A"/>
    <property type="match status" value="1"/>
</dbReference>
<dbReference type="PANTHER" id="PTHR47843">
    <property type="entry name" value="BTB DOMAIN-CONTAINING PROTEIN-RELATED"/>
    <property type="match status" value="1"/>
</dbReference>
<protein>
    <recommendedName>
        <fullName evidence="3">BTB domain-containing protein</fullName>
    </recommendedName>
</protein>
<dbReference type="InterPro" id="IPR011333">
    <property type="entry name" value="SKP1/BTB/POZ_sf"/>
</dbReference>